<dbReference type="InParanoid" id="A0A078AZ28"/>
<dbReference type="GO" id="GO:0007034">
    <property type="term" value="P:vacuolar transport"/>
    <property type="evidence" value="ECO:0007669"/>
    <property type="project" value="TreeGrafter"/>
</dbReference>
<gene>
    <name evidence="1" type="primary">Contig9734.g10413</name>
    <name evidence="1" type="ORF">STYLEM_15159</name>
</gene>
<reference evidence="1 2" key="1">
    <citation type="submission" date="2014-06" db="EMBL/GenBank/DDBJ databases">
        <authorList>
            <person name="Swart Estienne"/>
        </authorList>
    </citation>
    <scope>NUCLEOTIDE SEQUENCE [LARGE SCALE GENOMIC DNA]</scope>
    <source>
        <strain evidence="1 2">130c</strain>
    </source>
</reference>
<name>A0A078AZ28_STYLE</name>
<protein>
    <recommendedName>
        <fullName evidence="3">FPL domain-containing protein</fullName>
    </recommendedName>
</protein>
<dbReference type="PANTHER" id="PTHR21481">
    <property type="entry name" value="PROTEIN CLEC16A"/>
    <property type="match status" value="1"/>
</dbReference>
<dbReference type="InterPro" id="IPR039272">
    <property type="entry name" value="CLEC16A/TT9"/>
</dbReference>
<dbReference type="Proteomes" id="UP000039865">
    <property type="component" value="Unassembled WGS sequence"/>
</dbReference>
<organism evidence="1 2">
    <name type="scientific">Stylonychia lemnae</name>
    <name type="common">Ciliate</name>
    <dbReference type="NCBI Taxonomy" id="5949"/>
    <lineage>
        <taxon>Eukaryota</taxon>
        <taxon>Sar</taxon>
        <taxon>Alveolata</taxon>
        <taxon>Ciliophora</taxon>
        <taxon>Intramacronucleata</taxon>
        <taxon>Spirotrichea</taxon>
        <taxon>Stichotrichia</taxon>
        <taxon>Sporadotrichida</taxon>
        <taxon>Oxytrichidae</taxon>
        <taxon>Stylonychinae</taxon>
        <taxon>Stylonychia</taxon>
    </lineage>
</organism>
<evidence type="ECO:0000313" key="2">
    <source>
        <dbReference type="Proteomes" id="UP000039865"/>
    </source>
</evidence>
<dbReference type="PANTHER" id="PTHR21481:SF0">
    <property type="entry name" value="PROTEIN CLEC16A"/>
    <property type="match status" value="1"/>
</dbReference>
<dbReference type="AlphaFoldDB" id="A0A078AZ28"/>
<evidence type="ECO:0000313" key="1">
    <source>
        <dbReference type="EMBL" id="CDW86068.1"/>
    </source>
</evidence>
<accession>A0A078AZ28</accession>
<keyword evidence="2" id="KW-1185">Reference proteome</keyword>
<proteinExistence type="predicted"/>
<dbReference type="GO" id="GO:1901096">
    <property type="term" value="P:regulation of autophagosome maturation"/>
    <property type="evidence" value="ECO:0007669"/>
    <property type="project" value="TreeGrafter"/>
</dbReference>
<dbReference type="GO" id="GO:0016197">
    <property type="term" value="P:endosomal transport"/>
    <property type="evidence" value="ECO:0007669"/>
    <property type="project" value="TreeGrafter"/>
</dbReference>
<evidence type="ECO:0008006" key="3">
    <source>
        <dbReference type="Google" id="ProtNLM"/>
    </source>
</evidence>
<dbReference type="GO" id="GO:0005770">
    <property type="term" value="C:late endosome"/>
    <property type="evidence" value="ECO:0007669"/>
    <property type="project" value="TreeGrafter"/>
</dbReference>
<sequence>MSDAEDANEMLFYIQDIFNIGDYKLNRILINTLLQYAFLPNVVKSLCDLQNAPTLSLNTSLYVLIQTFRIIKEKAFINLLFSALFLPNLPQEILDRVVNVPDAPQTYSQKFQYKNYSQYSLKDHILEFYNTKNIDLFLLHCSQQQLLKNIKIKYEKQISQLQQERLEDEEYQAKLLVEEQTAQEDDEFFDCKSDEEEIKIYEIQEKMTLQKDEIQLVKLQQIKADLQNELFSLIQVEDQQNIRQQHLQLSLGLGLPKSDQLKEEPVNNCKNTLLSFLRSKDDNLLLLVGGLIVSAINNNVINPRFIKLVSEICPRRFIKQQIEGDSEDQTFSYPRYHQLINRLIEVIEMDPPFRTFTTRIYIKLLLDLCPPQSGLFESRYLKRLLSTYKNSIQHLKKMVYLLNPENYLDPFYYFMEIFQTAVKNFKEVNSVHEFYKLLSHPLLMCPYLTEELQKKMPVQLYQPMSREEESANQAFFTQELVMKRWLVHEYAKGLGLDGNLILKESKKYEMITSREFGQATHWEEGKDIDVFPSDTKYFTCFQKYSKFSSDQILFLADENYLLFLKPSNQPSKLMKPYQSLMNKLPDNIYKSKNSNYDYVVSQNQSASFGLPFYGYEDQPTFKVLIKQKFKQVIETMLDPKDFRNLRIYLVDKNEPDGYRWLEYQFENGQIAQLIKDQFIDEKKRNQMINEKHVLENFLIEECEKELFQLLVAADDQNQQ</sequence>
<dbReference type="EMBL" id="CCKQ01014310">
    <property type="protein sequence ID" value="CDW86068.1"/>
    <property type="molecule type" value="Genomic_DNA"/>
</dbReference>
<dbReference type="GO" id="GO:0005794">
    <property type="term" value="C:Golgi apparatus"/>
    <property type="evidence" value="ECO:0007669"/>
    <property type="project" value="TreeGrafter"/>
</dbReference>